<feature type="compositionally biased region" description="Basic and acidic residues" evidence="1">
    <location>
        <begin position="497"/>
        <end position="509"/>
    </location>
</feature>
<feature type="region of interest" description="Disordered" evidence="1">
    <location>
        <begin position="325"/>
        <end position="567"/>
    </location>
</feature>
<dbReference type="OrthoDB" id="761625at2759"/>
<dbReference type="PANTHER" id="PTHR34282">
    <property type="entry name" value="OS01G0228800 PROTEIN-RELATED"/>
    <property type="match status" value="1"/>
</dbReference>
<feature type="compositionally biased region" description="Polar residues" evidence="1">
    <location>
        <begin position="275"/>
        <end position="284"/>
    </location>
</feature>
<feature type="compositionally biased region" description="Polar residues" evidence="1">
    <location>
        <begin position="385"/>
        <end position="398"/>
    </location>
</feature>
<feature type="region of interest" description="Disordered" evidence="1">
    <location>
        <begin position="24"/>
        <end position="94"/>
    </location>
</feature>
<dbReference type="AlphaFoldDB" id="A0A2U1M1P6"/>
<feature type="compositionally biased region" description="Basic and acidic residues" evidence="1">
    <location>
        <begin position="343"/>
        <end position="352"/>
    </location>
</feature>
<gene>
    <name evidence="2" type="ORF">CTI12_AA429730</name>
</gene>
<feature type="region of interest" description="Disordered" evidence="1">
    <location>
        <begin position="256"/>
        <end position="289"/>
    </location>
</feature>
<reference evidence="2 3" key="1">
    <citation type="journal article" date="2018" name="Mol. Plant">
        <title>The genome of Artemisia annua provides insight into the evolution of Asteraceae family and artemisinin biosynthesis.</title>
        <authorList>
            <person name="Shen Q."/>
            <person name="Zhang L."/>
            <person name="Liao Z."/>
            <person name="Wang S."/>
            <person name="Yan T."/>
            <person name="Shi P."/>
            <person name="Liu M."/>
            <person name="Fu X."/>
            <person name="Pan Q."/>
            <person name="Wang Y."/>
            <person name="Lv Z."/>
            <person name="Lu X."/>
            <person name="Zhang F."/>
            <person name="Jiang W."/>
            <person name="Ma Y."/>
            <person name="Chen M."/>
            <person name="Hao X."/>
            <person name="Li L."/>
            <person name="Tang Y."/>
            <person name="Lv G."/>
            <person name="Zhou Y."/>
            <person name="Sun X."/>
            <person name="Brodelius P.E."/>
            <person name="Rose J.K.C."/>
            <person name="Tang K."/>
        </authorList>
    </citation>
    <scope>NUCLEOTIDE SEQUENCE [LARGE SCALE GENOMIC DNA]</scope>
    <source>
        <strain evidence="3">cv. Huhao1</strain>
        <tissue evidence="2">Leaf</tissue>
    </source>
</reference>
<feature type="compositionally biased region" description="Basic and acidic residues" evidence="1">
    <location>
        <begin position="453"/>
        <end position="476"/>
    </location>
</feature>
<evidence type="ECO:0000313" key="2">
    <source>
        <dbReference type="EMBL" id="PWA55188.1"/>
    </source>
</evidence>
<keyword evidence="3" id="KW-1185">Reference proteome</keyword>
<feature type="compositionally biased region" description="Polar residues" evidence="1">
    <location>
        <begin position="353"/>
        <end position="362"/>
    </location>
</feature>
<dbReference type="STRING" id="35608.A0A2U1M1P6"/>
<feature type="compositionally biased region" description="Polar residues" evidence="1">
    <location>
        <begin position="59"/>
        <end position="90"/>
    </location>
</feature>
<comment type="caution">
    <text evidence="2">The sequence shown here is derived from an EMBL/GenBank/DDBJ whole genome shotgun (WGS) entry which is preliminary data.</text>
</comment>
<dbReference type="EMBL" id="PKPP01006836">
    <property type="protein sequence ID" value="PWA55188.1"/>
    <property type="molecule type" value="Genomic_DNA"/>
</dbReference>
<accession>A0A2U1M1P6</accession>
<evidence type="ECO:0000313" key="3">
    <source>
        <dbReference type="Proteomes" id="UP000245207"/>
    </source>
</evidence>
<protein>
    <submittedName>
        <fullName evidence="2">Uncharacterized protein</fullName>
    </submittedName>
</protein>
<feature type="compositionally biased region" description="Basic and acidic residues" evidence="1">
    <location>
        <begin position="518"/>
        <end position="567"/>
    </location>
</feature>
<feature type="compositionally biased region" description="Polar residues" evidence="1">
    <location>
        <begin position="42"/>
        <end position="51"/>
    </location>
</feature>
<proteinExistence type="predicted"/>
<sequence>MAAKSDFAQKLLLDLRLRKERMGVNQSSAGNATTRDAYRSPGNVQRGSRQSLELIGGSKTMNQQLVPSRGSNRASNIKESSQQLVSYTGSQHRRSDTIGDLSMAFTYAIKNGINIGDILNKISQRSLDVGNARNGAMTTSLVKHRPSNDGTLTTIQIKEISKGVRNLYEIIRSSSNGANVDRYSMEVGQELLKGAKGLEESLKMLVNLQEASELMVSPKRKSRVTLLEVDDDNEDDRSKVIDKNQVALPRFSFDKPSKKLSGHRRSASCDVESVRSVSTTNNNQTREKGRISNVIAKLMGLEEVPGKVDSYSKRDELKNAEDINTNMVYKASRPPKDSTVSLNDRKIQKPDDLNTNTIQKTSRAAKDSVVSLDDRKSYQNHDSNDNGMSRTKQRNNNQSDRHPEKQERQTTSETKVKMQQKRRNTEVALRVDKKKTIRAEKSNEIKLVPRNNQVKEAEKKIQKSKQDSQKIKEVKHTSSPSKEPPKEPKAQTPEQVPKARDRTPKEQEYKSQTLEQIPKAKDPTPKAQEYEKTERLVKPPVVKEKPVTRKKVDSMAVHKTEARRTRDEVLRKRNQTVNTLPTQLKHKLSVLKETKTKDVSINNKRLNSREPEPTIKLDVTVPVYENEIKSDPRITSEIIVANGSKERTKEMGDVSKNKPKKASNFSIQVVLTEDEKQLKEILIKDQLFLSTAQALFQLNIPYSFLHVDDHNHHRDETKLKLDCGYEILKRKARNQELSLHPYVKPSIGFMAISFLDELVKQLYKDLENLRLYGSNARNEYDEADYLHHMLEKDIYNAYPDISSFWDFGWHTSTFAFAEKDEFVNVVEQDLLHRLVDEIVVDLLSMSLPF</sequence>
<name>A0A2U1M1P6_ARTAN</name>
<feature type="compositionally biased region" description="Basic and acidic residues" evidence="1">
    <location>
        <begin position="372"/>
        <end position="384"/>
    </location>
</feature>
<dbReference type="Proteomes" id="UP000245207">
    <property type="component" value="Unassembled WGS sequence"/>
</dbReference>
<feature type="compositionally biased region" description="Polar residues" evidence="1">
    <location>
        <begin position="24"/>
        <end position="34"/>
    </location>
</feature>
<dbReference type="PANTHER" id="PTHR34282:SF1">
    <property type="entry name" value="DUF3741 DOMAIN-CONTAINING PROTEIN"/>
    <property type="match status" value="1"/>
</dbReference>
<organism evidence="2 3">
    <name type="scientific">Artemisia annua</name>
    <name type="common">Sweet wormwood</name>
    <dbReference type="NCBI Taxonomy" id="35608"/>
    <lineage>
        <taxon>Eukaryota</taxon>
        <taxon>Viridiplantae</taxon>
        <taxon>Streptophyta</taxon>
        <taxon>Embryophyta</taxon>
        <taxon>Tracheophyta</taxon>
        <taxon>Spermatophyta</taxon>
        <taxon>Magnoliopsida</taxon>
        <taxon>eudicotyledons</taxon>
        <taxon>Gunneridae</taxon>
        <taxon>Pentapetalae</taxon>
        <taxon>asterids</taxon>
        <taxon>campanulids</taxon>
        <taxon>Asterales</taxon>
        <taxon>Asteraceae</taxon>
        <taxon>Asteroideae</taxon>
        <taxon>Anthemideae</taxon>
        <taxon>Artemisiinae</taxon>
        <taxon>Artemisia</taxon>
    </lineage>
</organism>
<evidence type="ECO:0000256" key="1">
    <source>
        <dbReference type="SAM" id="MobiDB-lite"/>
    </source>
</evidence>
<feature type="compositionally biased region" description="Basic and acidic residues" evidence="1">
    <location>
        <begin position="399"/>
        <end position="416"/>
    </location>
</feature>